<dbReference type="PRINTS" id="PR01551">
    <property type="entry name" value="SPO11HOMOLOG"/>
</dbReference>
<evidence type="ECO:0000313" key="16">
    <source>
        <dbReference type="Proteomes" id="UP000824782"/>
    </source>
</evidence>
<dbReference type="GO" id="GO:0042138">
    <property type="term" value="P:meiotic DNA double-strand break formation"/>
    <property type="evidence" value="ECO:0007669"/>
    <property type="project" value="InterPro"/>
</dbReference>
<dbReference type="EMBL" id="WNYA01000006">
    <property type="protein sequence ID" value="KAG8567349.1"/>
    <property type="molecule type" value="Genomic_DNA"/>
</dbReference>
<dbReference type="PANTHER" id="PTHR10848">
    <property type="entry name" value="MEIOTIC RECOMBINATION PROTEIN SPO11"/>
    <property type="match status" value="1"/>
</dbReference>
<proteinExistence type="inferred from homology"/>
<feature type="non-terminal residue" evidence="15">
    <location>
        <position position="248"/>
    </location>
</feature>
<dbReference type="GO" id="GO:0000228">
    <property type="term" value="C:nuclear chromosome"/>
    <property type="evidence" value="ECO:0007669"/>
    <property type="project" value="TreeGrafter"/>
</dbReference>
<evidence type="ECO:0000256" key="6">
    <source>
        <dbReference type="ARBA" id="ARBA00022723"/>
    </source>
</evidence>
<name>A0AAV7B0M1_ENGPU</name>
<evidence type="ECO:0000256" key="2">
    <source>
        <dbReference type="ARBA" id="ARBA00001946"/>
    </source>
</evidence>
<dbReference type="PRINTS" id="PR01550">
    <property type="entry name" value="TOP6AFAMILY"/>
</dbReference>
<feature type="active site" description="O-(5'-phospho-DNA)-tyrosine intermediate" evidence="12">
    <location>
        <position position="95"/>
    </location>
</feature>
<comment type="caution">
    <text evidence="15">The sequence shown here is derived from an EMBL/GenBank/DDBJ whole genome shotgun (WGS) entry which is preliminary data.</text>
</comment>
<feature type="domain" description="Topoisomerase 6 subunit A/Spo11 TOPRIM" evidence="14">
    <location>
        <begin position="173"/>
        <end position="247"/>
    </location>
</feature>
<evidence type="ECO:0000259" key="13">
    <source>
        <dbReference type="Pfam" id="PF04406"/>
    </source>
</evidence>
<evidence type="ECO:0000256" key="7">
    <source>
        <dbReference type="ARBA" id="ARBA00022842"/>
    </source>
</evidence>
<dbReference type="PROSITE" id="PS52041">
    <property type="entry name" value="TOPO_IIB"/>
    <property type="match status" value="1"/>
</dbReference>
<evidence type="ECO:0000256" key="11">
    <source>
        <dbReference type="ARBA" id="ARBA00023242"/>
    </source>
</evidence>
<keyword evidence="10 12" id="KW-0413">Isomerase</keyword>
<comment type="cofactor">
    <cofactor evidence="2">
        <name>Mg(2+)</name>
        <dbReference type="ChEBI" id="CHEBI:18420"/>
    </cofactor>
</comment>
<dbReference type="GO" id="GO:0003918">
    <property type="term" value="F:DNA topoisomerase type II (double strand cut, ATP-hydrolyzing) activity"/>
    <property type="evidence" value="ECO:0007669"/>
    <property type="project" value="UniProtKB-UniRule"/>
</dbReference>
<dbReference type="EC" id="5.6.2.2" evidence="5"/>
<evidence type="ECO:0000256" key="10">
    <source>
        <dbReference type="ARBA" id="ARBA00023235"/>
    </source>
</evidence>
<reference evidence="15" key="1">
    <citation type="thesis" date="2020" institute="ProQuest LLC" country="789 East Eisenhower Parkway, Ann Arbor, MI, USA">
        <title>Comparative Genomics and Chromosome Evolution.</title>
        <authorList>
            <person name="Mudd A.B."/>
        </authorList>
    </citation>
    <scope>NUCLEOTIDE SEQUENCE</scope>
    <source>
        <strain evidence="15">237g6f4</strain>
        <tissue evidence="15">Blood</tissue>
    </source>
</reference>
<evidence type="ECO:0000256" key="9">
    <source>
        <dbReference type="ARBA" id="ARBA00023125"/>
    </source>
</evidence>
<evidence type="ECO:0000256" key="5">
    <source>
        <dbReference type="ARBA" id="ARBA00012895"/>
    </source>
</evidence>
<dbReference type="InterPro" id="IPR034136">
    <property type="entry name" value="TOPRIM_Topo6A/Spo11"/>
</dbReference>
<accession>A0AAV7B0M1</accession>
<sequence length="248" mass="28085">SCQIVASIDNIVQDVLESLSKNESPTLTIENRSNWSNIEFTESVGLQMAKNCTIRKIRSNNPRSAQRFALTMKILSVIYKLLQTSTYATKRDIFYENVQLYGSQTTVDSIITDISCMLKAPRRSLHILSTSKGCVAGNLLYIEQDGTKVDCSFNTSVRTPYCQWEDLRTTARFVLIIEKDATFQRLLDDNFCGKCGPCILITGKGVPDLNTRLFVRKLWDVFQIPIFILVDADPYGIEIMCIYKYGSV</sequence>
<dbReference type="InterPro" id="IPR002815">
    <property type="entry name" value="Spo11/TopoVI_A"/>
</dbReference>
<organism evidence="15 16">
    <name type="scientific">Engystomops pustulosus</name>
    <name type="common">Tungara frog</name>
    <name type="synonym">Physalaemus pustulosus</name>
    <dbReference type="NCBI Taxonomy" id="76066"/>
    <lineage>
        <taxon>Eukaryota</taxon>
        <taxon>Metazoa</taxon>
        <taxon>Chordata</taxon>
        <taxon>Craniata</taxon>
        <taxon>Vertebrata</taxon>
        <taxon>Euteleostomi</taxon>
        <taxon>Amphibia</taxon>
        <taxon>Batrachia</taxon>
        <taxon>Anura</taxon>
        <taxon>Neobatrachia</taxon>
        <taxon>Hyloidea</taxon>
        <taxon>Leptodactylidae</taxon>
        <taxon>Leiuperinae</taxon>
        <taxon>Engystomops</taxon>
    </lineage>
</organism>
<keyword evidence="7" id="KW-0460">Magnesium</keyword>
<evidence type="ECO:0000259" key="14">
    <source>
        <dbReference type="Pfam" id="PF21180"/>
    </source>
</evidence>
<comment type="subcellular location">
    <subcellularLocation>
        <location evidence="3">Nucleus</location>
    </subcellularLocation>
</comment>
<dbReference type="SUPFAM" id="SSF56726">
    <property type="entry name" value="DNA topoisomerase IV, alpha subunit"/>
    <property type="match status" value="1"/>
</dbReference>
<dbReference type="FunFam" id="1.10.10.10:FF:000387">
    <property type="entry name" value="DNA topoisomerase 6 subunit A"/>
    <property type="match status" value="1"/>
</dbReference>
<evidence type="ECO:0000256" key="3">
    <source>
        <dbReference type="ARBA" id="ARBA00004123"/>
    </source>
</evidence>
<keyword evidence="16" id="KW-1185">Reference proteome</keyword>
<feature type="non-terminal residue" evidence="15">
    <location>
        <position position="1"/>
    </location>
</feature>
<dbReference type="GO" id="GO:0003677">
    <property type="term" value="F:DNA binding"/>
    <property type="evidence" value="ECO:0007669"/>
    <property type="project" value="UniProtKB-UniRule"/>
</dbReference>
<dbReference type="PANTHER" id="PTHR10848:SF0">
    <property type="entry name" value="MEIOTIC RECOMBINATION PROTEIN SPO11"/>
    <property type="match status" value="1"/>
</dbReference>
<dbReference type="GO" id="GO:0000706">
    <property type="term" value="P:meiotic DNA double-strand break processing"/>
    <property type="evidence" value="ECO:0007669"/>
    <property type="project" value="TreeGrafter"/>
</dbReference>
<dbReference type="Gene3D" id="1.10.10.10">
    <property type="entry name" value="Winged helix-like DNA-binding domain superfamily/Winged helix DNA-binding domain"/>
    <property type="match status" value="1"/>
</dbReference>
<dbReference type="Pfam" id="PF21180">
    <property type="entry name" value="TOP6A-Spo11_Toprim"/>
    <property type="match status" value="1"/>
</dbReference>
<dbReference type="InterPro" id="IPR013048">
    <property type="entry name" value="Meiotic_Spo11"/>
</dbReference>
<comment type="similarity">
    <text evidence="4 12">Belongs to the TOP6A family.</text>
</comment>
<comment type="catalytic activity">
    <reaction evidence="1 12">
        <text>ATP-dependent breakage, passage and rejoining of double-stranded DNA.</text>
        <dbReference type="EC" id="5.6.2.2"/>
    </reaction>
</comment>
<keyword evidence="6" id="KW-0479">Metal-binding</keyword>
<evidence type="ECO:0000256" key="1">
    <source>
        <dbReference type="ARBA" id="ARBA00000185"/>
    </source>
</evidence>
<protein>
    <recommendedName>
        <fullName evidence="5">DNA topoisomerase (ATP-hydrolyzing)</fullName>
        <ecNumber evidence="5">5.6.2.2</ecNumber>
    </recommendedName>
</protein>
<dbReference type="InterPro" id="IPR013049">
    <property type="entry name" value="Spo11/TopoVI_A_N"/>
</dbReference>
<dbReference type="Proteomes" id="UP000824782">
    <property type="component" value="Unassembled WGS sequence"/>
</dbReference>
<feature type="domain" description="Spo11/DNA topoisomerase VI subunit A N-terminal" evidence="13">
    <location>
        <begin position="66"/>
        <end position="127"/>
    </location>
</feature>
<dbReference type="AlphaFoldDB" id="A0AAV7B0M1"/>
<dbReference type="Gene3D" id="3.40.1360.10">
    <property type="match status" value="1"/>
</dbReference>
<dbReference type="GO" id="GO:0007131">
    <property type="term" value="P:reciprocal meiotic recombination"/>
    <property type="evidence" value="ECO:0007669"/>
    <property type="project" value="TreeGrafter"/>
</dbReference>
<keyword evidence="8 12" id="KW-0799">Topoisomerase</keyword>
<evidence type="ECO:0000256" key="12">
    <source>
        <dbReference type="PROSITE-ProRule" id="PRU01385"/>
    </source>
</evidence>
<dbReference type="GO" id="GO:0046872">
    <property type="term" value="F:metal ion binding"/>
    <property type="evidence" value="ECO:0007669"/>
    <property type="project" value="UniProtKB-KW"/>
</dbReference>
<keyword evidence="9 12" id="KW-0238">DNA-binding</keyword>
<evidence type="ECO:0000313" key="15">
    <source>
        <dbReference type="EMBL" id="KAG8567349.1"/>
    </source>
</evidence>
<dbReference type="CDD" id="cd00223">
    <property type="entry name" value="TOPRIM_TopoIIB_SPO"/>
    <property type="match status" value="1"/>
</dbReference>
<keyword evidence="11" id="KW-0539">Nucleus</keyword>
<dbReference type="Pfam" id="PF04406">
    <property type="entry name" value="TP6A_N"/>
    <property type="match status" value="1"/>
</dbReference>
<dbReference type="GO" id="GO:0005524">
    <property type="term" value="F:ATP binding"/>
    <property type="evidence" value="ECO:0007669"/>
    <property type="project" value="InterPro"/>
</dbReference>
<evidence type="ECO:0000256" key="4">
    <source>
        <dbReference type="ARBA" id="ARBA00006559"/>
    </source>
</evidence>
<dbReference type="InterPro" id="IPR036388">
    <property type="entry name" value="WH-like_DNA-bd_sf"/>
</dbReference>
<gene>
    <name evidence="15" type="ORF">GDO81_013586</name>
</gene>
<evidence type="ECO:0000256" key="8">
    <source>
        <dbReference type="ARBA" id="ARBA00023029"/>
    </source>
</evidence>
<dbReference type="InterPro" id="IPR036078">
    <property type="entry name" value="Spo11/TopoVI_A_sf"/>
</dbReference>